<keyword evidence="4 6" id="KW-0067">ATP-binding</keyword>
<evidence type="ECO:0000256" key="2">
    <source>
        <dbReference type="ARBA" id="ARBA00022737"/>
    </source>
</evidence>
<dbReference type="InterPro" id="IPR003439">
    <property type="entry name" value="ABC_transporter-like_ATP-bd"/>
</dbReference>
<dbReference type="AlphaFoldDB" id="A0A285EJB7"/>
<name>A0A285EJB7_9ACTN</name>
<dbReference type="InterPro" id="IPR050107">
    <property type="entry name" value="ABC_carbohydrate_import_ATPase"/>
</dbReference>
<dbReference type="SMART" id="SM00382">
    <property type="entry name" value="AAA"/>
    <property type="match status" value="1"/>
</dbReference>
<dbReference type="PANTHER" id="PTHR43790:SF9">
    <property type="entry name" value="GALACTOFURANOSE TRANSPORTER ATP-BINDING PROTEIN YTFR"/>
    <property type="match status" value="1"/>
</dbReference>
<evidence type="ECO:0000313" key="7">
    <source>
        <dbReference type="Proteomes" id="UP000219514"/>
    </source>
</evidence>
<dbReference type="EMBL" id="OBDO01000014">
    <property type="protein sequence ID" value="SNX99097.1"/>
    <property type="molecule type" value="Genomic_DNA"/>
</dbReference>
<proteinExistence type="predicted"/>
<dbReference type="CDD" id="cd03216">
    <property type="entry name" value="ABC_Carb_Monos_I"/>
    <property type="match status" value="1"/>
</dbReference>
<dbReference type="Pfam" id="PF00005">
    <property type="entry name" value="ABC_tran"/>
    <property type="match status" value="2"/>
</dbReference>
<evidence type="ECO:0000313" key="6">
    <source>
        <dbReference type="EMBL" id="SNX99097.1"/>
    </source>
</evidence>
<dbReference type="PROSITE" id="PS50893">
    <property type="entry name" value="ABC_TRANSPORTER_2"/>
    <property type="match status" value="2"/>
</dbReference>
<evidence type="ECO:0000256" key="1">
    <source>
        <dbReference type="ARBA" id="ARBA00022448"/>
    </source>
</evidence>
<gene>
    <name evidence="6" type="ORF">SAMN06893097_11457</name>
</gene>
<dbReference type="GO" id="GO:0005524">
    <property type="term" value="F:ATP binding"/>
    <property type="evidence" value="ECO:0007669"/>
    <property type="project" value="UniProtKB-KW"/>
</dbReference>
<dbReference type="Gene3D" id="3.40.50.300">
    <property type="entry name" value="P-loop containing nucleotide triphosphate hydrolases"/>
    <property type="match status" value="2"/>
</dbReference>
<keyword evidence="7" id="KW-1185">Reference proteome</keyword>
<keyword evidence="2" id="KW-0677">Repeat</keyword>
<dbReference type="SUPFAM" id="SSF52540">
    <property type="entry name" value="P-loop containing nucleoside triphosphate hydrolases"/>
    <property type="match status" value="2"/>
</dbReference>
<dbReference type="OrthoDB" id="3651648at2"/>
<dbReference type="CDD" id="cd03215">
    <property type="entry name" value="ABC_Carb_Monos_II"/>
    <property type="match status" value="1"/>
</dbReference>
<dbReference type="InterPro" id="IPR017871">
    <property type="entry name" value="ABC_transporter-like_CS"/>
</dbReference>
<evidence type="ECO:0000256" key="3">
    <source>
        <dbReference type="ARBA" id="ARBA00022741"/>
    </source>
</evidence>
<dbReference type="PROSITE" id="PS00211">
    <property type="entry name" value="ABC_TRANSPORTER_1"/>
    <property type="match status" value="1"/>
</dbReference>
<reference evidence="6 7" key="1">
    <citation type="submission" date="2017-09" db="EMBL/GenBank/DDBJ databases">
        <authorList>
            <person name="Ehlers B."/>
            <person name="Leendertz F.H."/>
        </authorList>
    </citation>
    <scope>NUCLEOTIDE SEQUENCE [LARGE SCALE GENOMIC DNA]</scope>
    <source>
        <strain evidence="6 7">DSM 46844</strain>
    </source>
</reference>
<keyword evidence="3" id="KW-0547">Nucleotide-binding</keyword>
<organism evidence="6 7">
    <name type="scientific">Geodermatophilus sabuli</name>
    <dbReference type="NCBI Taxonomy" id="1564158"/>
    <lineage>
        <taxon>Bacteria</taxon>
        <taxon>Bacillati</taxon>
        <taxon>Actinomycetota</taxon>
        <taxon>Actinomycetes</taxon>
        <taxon>Geodermatophilales</taxon>
        <taxon>Geodermatophilaceae</taxon>
        <taxon>Geodermatophilus</taxon>
    </lineage>
</organism>
<dbReference type="Proteomes" id="UP000219514">
    <property type="component" value="Unassembled WGS sequence"/>
</dbReference>
<dbReference type="RefSeq" id="WP_097209005.1">
    <property type="nucleotide sequence ID" value="NZ_JACHXB010000002.1"/>
</dbReference>
<dbReference type="PANTHER" id="PTHR43790">
    <property type="entry name" value="CARBOHYDRATE TRANSPORT ATP-BINDING PROTEIN MG119-RELATED"/>
    <property type="match status" value="1"/>
</dbReference>
<feature type="domain" description="ABC transporter" evidence="5">
    <location>
        <begin position="278"/>
        <end position="527"/>
    </location>
</feature>
<evidence type="ECO:0000259" key="5">
    <source>
        <dbReference type="PROSITE" id="PS50893"/>
    </source>
</evidence>
<evidence type="ECO:0000256" key="4">
    <source>
        <dbReference type="ARBA" id="ARBA00022840"/>
    </source>
</evidence>
<feature type="domain" description="ABC transporter" evidence="5">
    <location>
        <begin position="6"/>
        <end position="255"/>
    </location>
</feature>
<accession>A0A285EJB7</accession>
<sequence length="542" mass="57385">MTTTALELHSVSKTFGATKALQGVSMTVERGEVLALLGENGCGKSTLVKVVAGVYDPEPGARMLVDGREVSLPLEAGASRDLGLSFVHQDLGLARPLTVLENLLGGVAERSGSRLRIQWRSEARKARAMLRSYGVDVDPLAVINHLPPVEQALVAIARAAEELKQYRERTGATSSVLVLDEPTVFLPEEEVQFLFDLIRTIVASGASVVFISHDLPAVREIADRVTVLRDGKLAATARMSDVTDAEIVELIVGPAIAKLDAFGHGNVHGDGRPATAPPRVFDRSPGAGLHVTGLRGGQVRGLDLHVAPGEVVGLAGLLGSGAEEVPYLLFGAKQATGGELTLDGTTVPVARQQPATAVGMGLALIPADRRRDAIAPAVSVAENMMLLVVRRFAVRGWLRNRRLRGAADARAETLDVRPRRTDLPVGTLSGGNAQKVVVGKWLEIGPRVLLLHEPTQGVDIAARAEIYRVVRRATEDGMSVVWVSSDFDELATVCDRVVVVSGGVAGAEIPLRDITPEAITAGVYGASTSESTILPTVEQVAR</sequence>
<protein>
    <submittedName>
        <fullName evidence="6">Monosaccharide ABC transporter ATP-binding protein, CUT2 family</fullName>
    </submittedName>
</protein>
<keyword evidence="1" id="KW-0813">Transport</keyword>
<dbReference type="InterPro" id="IPR027417">
    <property type="entry name" value="P-loop_NTPase"/>
</dbReference>
<dbReference type="GO" id="GO:0016887">
    <property type="term" value="F:ATP hydrolysis activity"/>
    <property type="evidence" value="ECO:0007669"/>
    <property type="project" value="InterPro"/>
</dbReference>
<dbReference type="InterPro" id="IPR003593">
    <property type="entry name" value="AAA+_ATPase"/>
</dbReference>